<gene>
    <name evidence="7" type="ORF">GI584_16720</name>
</gene>
<dbReference type="PANTHER" id="PTHR43649:SF33">
    <property type="entry name" value="POLYGALACTURONAN_RHAMNOGALACTURONAN-BINDING PROTEIN YTCQ"/>
    <property type="match status" value="1"/>
</dbReference>
<keyword evidence="5" id="KW-0449">Lipoprotein</keyword>
<keyword evidence="3" id="KW-0472">Membrane</keyword>
<dbReference type="SUPFAM" id="SSF53850">
    <property type="entry name" value="Periplasmic binding protein-like II"/>
    <property type="match status" value="1"/>
</dbReference>
<reference evidence="7 8" key="1">
    <citation type="submission" date="2019-11" db="EMBL/GenBank/DDBJ databases">
        <title>Gracilibacillus salitolerans sp. nov., a moderate halophile isolated from a saline soil in northwest China.</title>
        <authorList>
            <person name="Gan L."/>
        </authorList>
    </citation>
    <scope>NUCLEOTIDE SEQUENCE [LARGE SCALE GENOMIC DNA]</scope>
    <source>
        <strain evidence="7 8">SCU50</strain>
    </source>
</reference>
<organism evidence="7 8">
    <name type="scientific">Gracilibacillus salitolerans</name>
    <dbReference type="NCBI Taxonomy" id="2663022"/>
    <lineage>
        <taxon>Bacteria</taxon>
        <taxon>Bacillati</taxon>
        <taxon>Bacillota</taxon>
        <taxon>Bacilli</taxon>
        <taxon>Bacillales</taxon>
        <taxon>Bacillaceae</taxon>
        <taxon>Gracilibacillus</taxon>
    </lineage>
</organism>
<protein>
    <submittedName>
        <fullName evidence="7">Extracellular solute-binding protein</fullName>
    </submittedName>
</protein>
<evidence type="ECO:0000256" key="5">
    <source>
        <dbReference type="ARBA" id="ARBA00023288"/>
    </source>
</evidence>
<feature type="chain" id="PRO_5038863897" evidence="6">
    <location>
        <begin position="18"/>
        <end position="496"/>
    </location>
</feature>
<dbReference type="CDD" id="cd13580">
    <property type="entry name" value="PBP2_AlgQ_like_1"/>
    <property type="match status" value="1"/>
</dbReference>
<keyword evidence="4" id="KW-0564">Palmitate</keyword>
<evidence type="ECO:0000256" key="3">
    <source>
        <dbReference type="ARBA" id="ARBA00023136"/>
    </source>
</evidence>
<evidence type="ECO:0000256" key="2">
    <source>
        <dbReference type="ARBA" id="ARBA00022729"/>
    </source>
</evidence>
<name>A0A5Q2TW61_9BACI</name>
<dbReference type="AlphaFoldDB" id="A0A5Q2TW61"/>
<proteinExistence type="predicted"/>
<keyword evidence="8" id="KW-1185">Reference proteome</keyword>
<keyword evidence="1" id="KW-1003">Cell membrane</keyword>
<sequence length="496" mass="56393">MLLMLTTLMFLVTIACSENNSESSNNDGSQSDEPFEFSMIVGLHTSEVPEERVQNKIEELTNTNIDIQWIPASNYYDRLNSAFATNSLPDVINVGSQEINQFRDAIEDDRFWEVGPYIEEYENLSKLKENVIENTLINGKVYGLYTGIPLSRQGYIYRKDWADNLGIDAPTSTEEFMEMARAFTEDDPDGNGEDDTMGLADRGDLIYGAFKTVSSWFGTPNYWGQNNGQLLPEFMFDEYMQTMDYLKEMHSKGYVNQDFPVTSKTDQQEMFKNGTAGIYVGAMGDVGSLYNDAIAINPELEYDVNNYVEGPDGEFGVWSLPGYGSVMMFPKSSVESEEELKNILAFFDKMMTSEVANIANWGFEGEHYEIVDGKAKLVDDALFEREVKPYNALLIGEEETRGSYESLMEYEVKVKSEELIKDNENYLIVNPTEPLYSKTFVQDSTRLQQIITDATYQYILGQIDKEEFEAAVEDWLSQGGNEIIKEYNAAWQETTS</sequence>
<evidence type="ECO:0000256" key="4">
    <source>
        <dbReference type="ARBA" id="ARBA00023139"/>
    </source>
</evidence>
<dbReference type="KEGG" id="grc:GI584_16720"/>
<evidence type="ECO:0000256" key="6">
    <source>
        <dbReference type="SAM" id="SignalP"/>
    </source>
</evidence>
<accession>A0A5Q2TW61</accession>
<evidence type="ECO:0000313" key="7">
    <source>
        <dbReference type="EMBL" id="QGH37038.1"/>
    </source>
</evidence>
<feature type="signal peptide" evidence="6">
    <location>
        <begin position="1"/>
        <end position="17"/>
    </location>
</feature>
<dbReference type="InterPro" id="IPR050490">
    <property type="entry name" value="Bact_solute-bd_prot1"/>
</dbReference>
<evidence type="ECO:0000313" key="8">
    <source>
        <dbReference type="Proteomes" id="UP000339690"/>
    </source>
</evidence>
<dbReference type="InterPro" id="IPR006059">
    <property type="entry name" value="SBP"/>
</dbReference>
<dbReference type="Pfam" id="PF01547">
    <property type="entry name" value="SBP_bac_1"/>
    <property type="match status" value="1"/>
</dbReference>
<dbReference type="PANTHER" id="PTHR43649">
    <property type="entry name" value="ARABINOSE-BINDING PROTEIN-RELATED"/>
    <property type="match status" value="1"/>
</dbReference>
<evidence type="ECO:0000256" key="1">
    <source>
        <dbReference type="ARBA" id="ARBA00022475"/>
    </source>
</evidence>
<dbReference type="Gene3D" id="3.40.190.10">
    <property type="entry name" value="Periplasmic binding protein-like II"/>
    <property type="match status" value="2"/>
</dbReference>
<dbReference type="EMBL" id="CP045915">
    <property type="protein sequence ID" value="QGH37038.1"/>
    <property type="molecule type" value="Genomic_DNA"/>
</dbReference>
<keyword evidence="2 6" id="KW-0732">Signal</keyword>
<dbReference type="Proteomes" id="UP000339690">
    <property type="component" value="Chromosome"/>
</dbReference>